<proteinExistence type="predicted"/>
<dbReference type="PROSITE" id="PS50949">
    <property type="entry name" value="HTH_GNTR"/>
    <property type="match status" value="1"/>
</dbReference>
<feature type="domain" description="HTH gntR-type" evidence="4">
    <location>
        <begin position="30"/>
        <end position="99"/>
    </location>
</feature>
<dbReference type="Gene3D" id="1.20.120.530">
    <property type="entry name" value="GntR ligand-binding domain-like"/>
    <property type="match status" value="1"/>
</dbReference>
<dbReference type="InterPro" id="IPR011711">
    <property type="entry name" value="GntR_C"/>
</dbReference>
<dbReference type="SMART" id="SM00345">
    <property type="entry name" value="HTH_GNTR"/>
    <property type="match status" value="1"/>
</dbReference>
<dbReference type="CDD" id="cd07377">
    <property type="entry name" value="WHTH_GntR"/>
    <property type="match status" value="1"/>
</dbReference>
<dbReference type="PANTHER" id="PTHR43537:SF44">
    <property type="entry name" value="GNTR FAMILY REGULATORY PROTEIN"/>
    <property type="match status" value="1"/>
</dbReference>
<evidence type="ECO:0000259" key="4">
    <source>
        <dbReference type="PROSITE" id="PS50949"/>
    </source>
</evidence>
<keyword evidence="6" id="KW-1185">Reference proteome</keyword>
<dbReference type="InterPro" id="IPR000524">
    <property type="entry name" value="Tscrpt_reg_HTH_GntR"/>
</dbReference>
<dbReference type="SUPFAM" id="SSF46785">
    <property type="entry name" value="Winged helix' DNA-binding domain"/>
    <property type="match status" value="1"/>
</dbReference>
<protein>
    <submittedName>
        <fullName evidence="5">GntR family transcriptional regulator</fullName>
    </submittedName>
</protein>
<name>A0A917P9D1_9ACTN</name>
<reference evidence="5" key="1">
    <citation type="journal article" date="2014" name="Int. J. Syst. Evol. Microbiol.">
        <title>Complete genome sequence of Corynebacterium casei LMG S-19264T (=DSM 44701T), isolated from a smear-ripened cheese.</title>
        <authorList>
            <consortium name="US DOE Joint Genome Institute (JGI-PGF)"/>
            <person name="Walter F."/>
            <person name="Albersmeier A."/>
            <person name="Kalinowski J."/>
            <person name="Ruckert C."/>
        </authorList>
    </citation>
    <scope>NUCLEOTIDE SEQUENCE</scope>
    <source>
        <strain evidence="5">JCM 3086</strain>
    </source>
</reference>
<dbReference type="PRINTS" id="PR00035">
    <property type="entry name" value="HTHGNTR"/>
</dbReference>
<organism evidence="5 6">
    <name type="scientific">Streptomyces brasiliensis</name>
    <dbReference type="NCBI Taxonomy" id="1954"/>
    <lineage>
        <taxon>Bacteria</taxon>
        <taxon>Bacillati</taxon>
        <taxon>Actinomycetota</taxon>
        <taxon>Actinomycetes</taxon>
        <taxon>Kitasatosporales</taxon>
        <taxon>Streptomycetaceae</taxon>
        <taxon>Streptomyces</taxon>
    </lineage>
</organism>
<dbReference type="GO" id="GO:0003677">
    <property type="term" value="F:DNA binding"/>
    <property type="evidence" value="ECO:0007669"/>
    <property type="project" value="UniProtKB-KW"/>
</dbReference>
<dbReference type="PANTHER" id="PTHR43537">
    <property type="entry name" value="TRANSCRIPTIONAL REGULATOR, GNTR FAMILY"/>
    <property type="match status" value="1"/>
</dbReference>
<dbReference type="SMART" id="SM00895">
    <property type="entry name" value="FCD"/>
    <property type="match status" value="1"/>
</dbReference>
<dbReference type="InterPro" id="IPR008920">
    <property type="entry name" value="TF_FadR/GntR_C"/>
</dbReference>
<evidence type="ECO:0000256" key="3">
    <source>
        <dbReference type="ARBA" id="ARBA00023163"/>
    </source>
</evidence>
<accession>A0A917P9D1</accession>
<dbReference type="Pfam" id="PF00392">
    <property type="entry name" value="GntR"/>
    <property type="match status" value="1"/>
</dbReference>
<dbReference type="InterPro" id="IPR036390">
    <property type="entry name" value="WH_DNA-bd_sf"/>
</dbReference>
<dbReference type="InterPro" id="IPR036388">
    <property type="entry name" value="WH-like_DNA-bd_sf"/>
</dbReference>
<keyword evidence="1" id="KW-0805">Transcription regulation</keyword>
<gene>
    <name evidence="5" type="ORF">GCM10010121_092400</name>
</gene>
<evidence type="ECO:0000256" key="2">
    <source>
        <dbReference type="ARBA" id="ARBA00023125"/>
    </source>
</evidence>
<dbReference type="EMBL" id="BMQA01000096">
    <property type="protein sequence ID" value="GGJ67227.1"/>
    <property type="molecule type" value="Genomic_DNA"/>
</dbReference>
<dbReference type="Pfam" id="PF07729">
    <property type="entry name" value="FCD"/>
    <property type="match status" value="1"/>
</dbReference>
<comment type="caution">
    <text evidence="5">The sequence shown here is derived from an EMBL/GenBank/DDBJ whole genome shotgun (WGS) entry which is preliminary data.</text>
</comment>
<evidence type="ECO:0000256" key="1">
    <source>
        <dbReference type="ARBA" id="ARBA00023015"/>
    </source>
</evidence>
<keyword evidence="3" id="KW-0804">Transcription</keyword>
<dbReference type="GO" id="GO:0003700">
    <property type="term" value="F:DNA-binding transcription factor activity"/>
    <property type="evidence" value="ECO:0007669"/>
    <property type="project" value="InterPro"/>
</dbReference>
<keyword evidence="2" id="KW-0238">DNA-binding</keyword>
<evidence type="ECO:0000313" key="5">
    <source>
        <dbReference type="EMBL" id="GGJ67227.1"/>
    </source>
</evidence>
<dbReference type="AlphaFoldDB" id="A0A917P9D1"/>
<reference evidence="5" key="2">
    <citation type="submission" date="2020-09" db="EMBL/GenBank/DDBJ databases">
        <authorList>
            <person name="Sun Q."/>
            <person name="Ohkuma M."/>
        </authorList>
    </citation>
    <scope>NUCLEOTIDE SEQUENCE</scope>
    <source>
        <strain evidence="5">JCM 3086</strain>
    </source>
</reference>
<sequence length="263" mass="28526">MTAARLWSDKAAVRGIIPSMNTAPQSLERRPVYEQVADVLREAILSGELPPGSALPPERELSERFGVGRTTVREALRALQTNGLAVATGPTSPLRVVAPDALTTDPLRDTLVHLMRLGRVPLDDLIGLRIALEGAGAEQAATRDPRPDLTAARDQIAFMRAAGTDLEAFKIADLRFHLEIVRASGNEALTIMMLAVRDTVSKALLSHLEALARPQPVIAQLISEHEAILQAVTDGDGEAARHLSGEHLRGCEELRRRYSWPAP</sequence>
<dbReference type="SUPFAM" id="SSF48008">
    <property type="entry name" value="GntR ligand-binding domain-like"/>
    <property type="match status" value="1"/>
</dbReference>
<evidence type="ECO:0000313" key="6">
    <source>
        <dbReference type="Proteomes" id="UP000657574"/>
    </source>
</evidence>
<dbReference type="Proteomes" id="UP000657574">
    <property type="component" value="Unassembled WGS sequence"/>
</dbReference>
<dbReference type="Gene3D" id="1.10.10.10">
    <property type="entry name" value="Winged helix-like DNA-binding domain superfamily/Winged helix DNA-binding domain"/>
    <property type="match status" value="1"/>
</dbReference>